<dbReference type="RefSeq" id="WP_371386669.1">
    <property type="nucleotide sequence ID" value="NZ_JBGLYH010000025.1"/>
</dbReference>
<keyword evidence="2" id="KW-1185">Reference proteome</keyword>
<dbReference type="EMBL" id="JBGLYH010000025">
    <property type="protein sequence ID" value="MEZ7197148.1"/>
    <property type="molecule type" value="Genomic_DNA"/>
</dbReference>
<evidence type="ECO:0000313" key="2">
    <source>
        <dbReference type="Proteomes" id="UP001568698"/>
    </source>
</evidence>
<evidence type="ECO:0000313" key="1">
    <source>
        <dbReference type="EMBL" id="MEZ7197148.1"/>
    </source>
</evidence>
<dbReference type="Proteomes" id="UP001568698">
    <property type="component" value="Unassembled WGS sequence"/>
</dbReference>
<sequence>MHGTKLGNILLLGALTVLPGCLIANAALGVFGLMGPPVAQLAGAAYTVAEYSYEYGAHDRTPDEVFLAKFDWLLDTGDEPDPAAFAGALSAAVPGPQVEDAPHATVVVASAGDVTGPIARPKADPAIKPVFVAETKRPVEPEKTATPVMRKKTAAPVKRAAVVRAAAAKVPARPVVRKPAQAAPPPKAVPVHRYTAHAPDPLLARLDRLENGLAQAEALYLSNSAGGLRLSVPPCDGDPCAQGVNGGNSLRLPVMRGVPGASRAAVAFSARAG</sequence>
<accession>A0ABV4K2G4</accession>
<reference evidence="1 2" key="1">
    <citation type="submission" date="2024-08" db="EMBL/GenBank/DDBJ databases">
        <title>Sulfate-reducing bacteria isolated from formation water of the oil field in Kazakhstan and description of Pseudodesulfovibrio sp.</title>
        <authorList>
            <person name="Bidzhieva S.K."/>
            <person name="Tourova T.P."/>
            <person name="Grouzdev D.S."/>
            <person name="Beletsky A.V."/>
            <person name="Sokolova D.S."/>
            <person name="Samigullina S.R."/>
            <person name="Poltaraus A.B."/>
            <person name="Avtukh A.N."/>
            <person name="Tereshina V.M."/>
            <person name="Zhaparov N.S."/>
            <person name="Mardanov A.V."/>
            <person name="Nazina T.N."/>
        </authorList>
    </citation>
    <scope>NUCLEOTIDE SEQUENCE [LARGE SCALE GENOMIC DNA]</scope>
    <source>
        <strain evidence="1 2">9FUS</strain>
    </source>
</reference>
<name>A0ABV4K2G4_9BACT</name>
<protein>
    <submittedName>
        <fullName evidence="1">Uncharacterized protein</fullName>
    </submittedName>
</protein>
<proteinExistence type="predicted"/>
<gene>
    <name evidence="1" type="ORF">AB6M95_10345</name>
</gene>
<organism evidence="1 2">
    <name type="scientific">Pseudodesulfovibrio karagichevae</name>
    <dbReference type="NCBI Taxonomy" id="3239305"/>
    <lineage>
        <taxon>Bacteria</taxon>
        <taxon>Pseudomonadati</taxon>
        <taxon>Thermodesulfobacteriota</taxon>
        <taxon>Desulfovibrionia</taxon>
        <taxon>Desulfovibrionales</taxon>
        <taxon>Desulfovibrionaceae</taxon>
    </lineage>
</organism>
<comment type="caution">
    <text evidence="1">The sequence shown here is derived from an EMBL/GenBank/DDBJ whole genome shotgun (WGS) entry which is preliminary data.</text>
</comment>